<dbReference type="SUPFAM" id="SSF51735">
    <property type="entry name" value="NAD(P)-binding Rossmann-fold domains"/>
    <property type="match status" value="1"/>
</dbReference>
<proteinExistence type="predicted"/>
<dbReference type="GO" id="GO:0010628">
    <property type="term" value="P:positive regulation of gene expression"/>
    <property type="evidence" value="ECO:0007669"/>
    <property type="project" value="EnsemblProtists"/>
</dbReference>
<dbReference type="PANTHER" id="PTHR43162">
    <property type="match status" value="1"/>
</dbReference>
<dbReference type="Gene3D" id="3.90.25.10">
    <property type="entry name" value="UDP-galactose 4-epimerase, domain 1"/>
    <property type="match status" value="1"/>
</dbReference>
<dbReference type="OrthoDB" id="16687at2759"/>
<evidence type="ECO:0000313" key="2">
    <source>
        <dbReference type="EMBL" id="EGG25393.1"/>
    </source>
</evidence>
<dbReference type="InterPro" id="IPR051604">
    <property type="entry name" value="Ergot_Alk_Oxidoreductase"/>
</dbReference>
<dbReference type="GO" id="GO:0031152">
    <property type="term" value="P:aggregation involved in sorocarp development"/>
    <property type="evidence" value="ECO:0007669"/>
    <property type="project" value="EnsemblProtists"/>
</dbReference>
<dbReference type="GO" id="GO:0031149">
    <property type="term" value="P:sorocarp stalk cell differentiation"/>
    <property type="evidence" value="ECO:0007669"/>
    <property type="project" value="EnsemblProtists"/>
</dbReference>
<dbReference type="STRING" id="1054147.F4PIG4"/>
<sequence>MSCNKIFVCGASGNVGLNLMKSLEKKGSMIKAGVRDPSKFKCNLKNVEPVKFDYKDKSTWDMALKGCDKIFMIALPMDMTPESYLGPLIEKCKEMKFKKIVFLSVVNPEKLQLFNVENLIKNCGINYGILRPPFFMDNFSSGFMRQEVDKGCISSPAGQHAISFISCKDIGDCACEMLITDKHNNQIIEITGPAPLTFTQISQMLEKQLNKSVKYNLVSESDFFNGAKKSGMPSSMVKFYELLYEPIMMDKNAKVTKGVEQITGHKPMSFECFLKEGNFNKPVGPSM</sequence>
<dbReference type="EMBL" id="GL883006">
    <property type="protein sequence ID" value="EGG25393.1"/>
    <property type="molecule type" value="Genomic_DNA"/>
</dbReference>
<dbReference type="AlphaFoldDB" id="F4PIG4"/>
<dbReference type="GeneID" id="14876640"/>
<dbReference type="KEGG" id="dfa:DFA_03642"/>
<organism evidence="2 3">
    <name type="scientific">Cavenderia fasciculata</name>
    <name type="common">Slime mold</name>
    <name type="synonym">Dictyostelium fasciculatum</name>
    <dbReference type="NCBI Taxonomy" id="261658"/>
    <lineage>
        <taxon>Eukaryota</taxon>
        <taxon>Amoebozoa</taxon>
        <taxon>Evosea</taxon>
        <taxon>Eumycetozoa</taxon>
        <taxon>Dictyostelia</taxon>
        <taxon>Acytosteliales</taxon>
        <taxon>Cavenderiaceae</taxon>
        <taxon>Cavenderia</taxon>
    </lineage>
</organism>
<gene>
    <name evidence="2" type="primary">padA</name>
    <name evidence="2" type="ORF">DFA_03642</name>
</gene>
<protein>
    <submittedName>
        <fullName evidence="2">NmrA-like family protein</fullName>
    </submittedName>
</protein>
<dbReference type="Gene3D" id="3.40.50.720">
    <property type="entry name" value="NAD(P)-binding Rossmann-like Domain"/>
    <property type="match status" value="1"/>
</dbReference>
<dbReference type="OMA" id="WFMQNFS"/>
<feature type="domain" description="NmrA-like" evidence="1">
    <location>
        <begin position="4"/>
        <end position="225"/>
    </location>
</feature>
<keyword evidence="3" id="KW-1185">Reference proteome</keyword>
<evidence type="ECO:0000259" key="1">
    <source>
        <dbReference type="Pfam" id="PF05368"/>
    </source>
</evidence>
<dbReference type="Pfam" id="PF05368">
    <property type="entry name" value="NmrA"/>
    <property type="match status" value="1"/>
</dbReference>
<dbReference type="PANTHER" id="PTHR43162:SF1">
    <property type="entry name" value="PRESTALK A DIFFERENTIATION PROTEIN A"/>
    <property type="match status" value="1"/>
</dbReference>
<reference evidence="3" key="1">
    <citation type="journal article" date="2011" name="Genome Res.">
        <title>Phylogeny-wide analysis of social amoeba genomes highlights ancient origins for complex intercellular communication.</title>
        <authorList>
            <person name="Heidel A.J."/>
            <person name="Lawal H.M."/>
            <person name="Felder M."/>
            <person name="Schilde C."/>
            <person name="Helps N.R."/>
            <person name="Tunggal B."/>
            <person name="Rivero F."/>
            <person name="John U."/>
            <person name="Schleicher M."/>
            <person name="Eichinger L."/>
            <person name="Platzer M."/>
            <person name="Noegel A.A."/>
            <person name="Schaap P."/>
            <person name="Gloeckner G."/>
        </authorList>
    </citation>
    <scope>NUCLEOTIDE SEQUENCE [LARGE SCALE GENOMIC DNA]</scope>
    <source>
        <strain evidence="3">SH3</strain>
    </source>
</reference>
<dbReference type="Proteomes" id="UP000007797">
    <property type="component" value="Unassembled WGS sequence"/>
</dbReference>
<dbReference type="RefSeq" id="XP_004363244.1">
    <property type="nucleotide sequence ID" value="XM_004363187.1"/>
</dbReference>
<dbReference type="InterPro" id="IPR008030">
    <property type="entry name" value="NmrA-like"/>
</dbReference>
<accession>F4PIG4</accession>
<dbReference type="InterPro" id="IPR036291">
    <property type="entry name" value="NAD(P)-bd_dom_sf"/>
</dbReference>
<evidence type="ECO:0000313" key="3">
    <source>
        <dbReference type="Proteomes" id="UP000007797"/>
    </source>
</evidence>
<name>F4PIG4_CACFS</name>